<keyword evidence="2" id="KW-1185">Reference proteome</keyword>
<name>A0A9P3Q182_LYOSH</name>
<evidence type="ECO:0000313" key="1">
    <source>
        <dbReference type="EMBL" id="GLB44957.1"/>
    </source>
</evidence>
<protein>
    <submittedName>
        <fullName evidence="1">Uncharacterized protein</fullName>
    </submittedName>
</protein>
<evidence type="ECO:0000313" key="2">
    <source>
        <dbReference type="Proteomes" id="UP001063166"/>
    </source>
</evidence>
<comment type="caution">
    <text evidence="1">The sequence shown here is derived from an EMBL/GenBank/DDBJ whole genome shotgun (WGS) entry which is preliminary data.</text>
</comment>
<reference evidence="1" key="1">
    <citation type="submission" date="2022-07" db="EMBL/GenBank/DDBJ databases">
        <title>The genome of Lyophyllum shimeji provides insight into the initial evolution of ectomycorrhizal fungal genome.</title>
        <authorList>
            <person name="Kobayashi Y."/>
            <person name="Shibata T."/>
            <person name="Hirakawa H."/>
            <person name="Shigenobu S."/>
            <person name="Nishiyama T."/>
            <person name="Yamada A."/>
            <person name="Hasebe M."/>
            <person name="Kawaguchi M."/>
        </authorList>
    </citation>
    <scope>NUCLEOTIDE SEQUENCE</scope>
    <source>
        <strain evidence="1">AT787</strain>
    </source>
</reference>
<sequence length="81" mass="9246">MHIRCNIATRDSGAARCAPKLQTRSYAFGNKSPLGLARYQFRRLLQQLLIPRTAQRSRSAAPIGFQLWFLLFIWGRKPLSG</sequence>
<dbReference type="AlphaFoldDB" id="A0A9P3Q182"/>
<gene>
    <name evidence="1" type="ORF">LshimejAT787_1900350</name>
</gene>
<proteinExistence type="predicted"/>
<organism evidence="1 2">
    <name type="scientific">Lyophyllum shimeji</name>
    <name type="common">Hon-shimeji</name>
    <name type="synonym">Tricholoma shimeji</name>
    <dbReference type="NCBI Taxonomy" id="47721"/>
    <lineage>
        <taxon>Eukaryota</taxon>
        <taxon>Fungi</taxon>
        <taxon>Dikarya</taxon>
        <taxon>Basidiomycota</taxon>
        <taxon>Agaricomycotina</taxon>
        <taxon>Agaricomycetes</taxon>
        <taxon>Agaricomycetidae</taxon>
        <taxon>Agaricales</taxon>
        <taxon>Tricholomatineae</taxon>
        <taxon>Lyophyllaceae</taxon>
        <taxon>Lyophyllum</taxon>
    </lineage>
</organism>
<accession>A0A9P3Q182</accession>
<dbReference type="Proteomes" id="UP001063166">
    <property type="component" value="Unassembled WGS sequence"/>
</dbReference>
<dbReference type="EMBL" id="BRPK01000019">
    <property type="protein sequence ID" value="GLB44957.1"/>
    <property type="molecule type" value="Genomic_DNA"/>
</dbReference>